<protein>
    <submittedName>
        <fullName evidence="2">Uncharacterized protein</fullName>
    </submittedName>
</protein>
<gene>
    <name evidence="2" type="ORF">HKI87_09g56420</name>
</gene>
<proteinExistence type="predicted"/>
<evidence type="ECO:0000313" key="2">
    <source>
        <dbReference type="EMBL" id="WZN64088.1"/>
    </source>
</evidence>
<feature type="region of interest" description="Disordered" evidence="1">
    <location>
        <begin position="122"/>
        <end position="145"/>
    </location>
</feature>
<keyword evidence="3" id="KW-1185">Reference proteome</keyword>
<accession>A0AAX4PCW6</accession>
<sequence>MRSGVVARTSIAMEDMCERALRAWRHPSVSLPHTALAVDHATLTTTTTTTTTSSKGETWFDFGLLVGVKGAPKVLGWMALWDPSYRIPYLVCSSAAGTPQENENTTGSVFLRERRRRGLVVEKGGARETQGQGSNGDTDTGGAGGEDGGDKWDFRVLSVQALVLAVLTYAMGGVIGNSVVLNAIQLCGSKGEFFRRSGAWRLGMLSAAFPSWVDENGGTAALLRLVEREAEEAKRVGAASGALEEAAAALLALLADEGVRRGAAGAKEAAAAMAALEGLLEGIPALPESVSALKEKLVALLHDT</sequence>
<dbReference type="Proteomes" id="UP001472866">
    <property type="component" value="Chromosome 09"/>
</dbReference>
<organism evidence="2 3">
    <name type="scientific">Chloropicon roscoffensis</name>
    <dbReference type="NCBI Taxonomy" id="1461544"/>
    <lineage>
        <taxon>Eukaryota</taxon>
        <taxon>Viridiplantae</taxon>
        <taxon>Chlorophyta</taxon>
        <taxon>Chloropicophyceae</taxon>
        <taxon>Chloropicales</taxon>
        <taxon>Chloropicaceae</taxon>
        <taxon>Chloropicon</taxon>
    </lineage>
</organism>
<reference evidence="2 3" key="1">
    <citation type="submission" date="2024-03" db="EMBL/GenBank/DDBJ databases">
        <title>Complete genome sequence of the green alga Chloropicon roscoffensis RCC1871.</title>
        <authorList>
            <person name="Lemieux C."/>
            <person name="Pombert J.-F."/>
            <person name="Otis C."/>
            <person name="Turmel M."/>
        </authorList>
    </citation>
    <scope>NUCLEOTIDE SEQUENCE [LARGE SCALE GENOMIC DNA]</scope>
    <source>
        <strain evidence="2 3">RCC1871</strain>
    </source>
</reference>
<dbReference type="EMBL" id="CP151509">
    <property type="protein sequence ID" value="WZN64088.1"/>
    <property type="molecule type" value="Genomic_DNA"/>
</dbReference>
<evidence type="ECO:0000313" key="3">
    <source>
        <dbReference type="Proteomes" id="UP001472866"/>
    </source>
</evidence>
<evidence type="ECO:0000256" key="1">
    <source>
        <dbReference type="SAM" id="MobiDB-lite"/>
    </source>
</evidence>
<name>A0AAX4PCW6_9CHLO</name>
<dbReference type="AlphaFoldDB" id="A0AAX4PCW6"/>